<proteinExistence type="predicted"/>
<evidence type="ECO:0000256" key="5">
    <source>
        <dbReference type="SAM" id="MobiDB-lite"/>
    </source>
</evidence>
<dbReference type="FunFam" id="1.25.10.10:FF:000233">
    <property type="entry name" value="Ecm29 proteasome adaptor and scaffold"/>
    <property type="match status" value="1"/>
</dbReference>
<dbReference type="SUPFAM" id="SSF48371">
    <property type="entry name" value="ARM repeat"/>
    <property type="match status" value="3"/>
</dbReference>
<dbReference type="GO" id="GO:0030139">
    <property type="term" value="C:endocytic vesicle"/>
    <property type="evidence" value="ECO:0007669"/>
    <property type="project" value="Ensembl"/>
</dbReference>
<keyword evidence="10" id="KW-1185">Reference proteome</keyword>
<dbReference type="GO" id="GO:0030134">
    <property type="term" value="C:COPII-coated ER to Golgi transport vesicle"/>
    <property type="evidence" value="ECO:0007669"/>
    <property type="project" value="Ensembl"/>
</dbReference>
<gene>
    <name evidence="9" type="primary">ECPAS</name>
</gene>
<dbReference type="STRING" id="61621.ENSRBIP00000008183"/>
<evidence type="ECO:0000259" key="6">
    <source>
        <dbReference type="Pfam" id="PF13001"/>
    </source>
</evidence>
<dbReference type="Pfam" id="PF23702">
    <property type="entry name" value="ARM_ECM29"/>
    <property type="match status" value="1"/>
</dbReference>
<dbReference type="InterPro" id="IPR055444">
    <property type="entry name" value="ARM_ECM29"/>
</dbReference>
<keyword evidence="3" id="KW-0677">Repeat</keyword>
<dbReference type="OMA" id="CRIKDIE"/>
<dbReference type="Pfam" id="PF24492">
    <property type="entry name" value="HEAT_ECM29"/>
    <property type="match status" value="1"/>
</dbReference>
<feature type="region of interest" description="Disordered" evidence="5">
    <location>
        <begin position="340"/>
        <end position="364"/>
    </location>
</feature>
<reference evidence="9 10" key="1">
    <citation type="submission" date="2016-06" db="EMBL/GenBank/DDBJ databases">
        <title>Genome of Rhinopithecus bieti.</title>
        <authorList>
            <person name="Wu"/>
            <person name="C.-I. and Zhang"/>
            <person name="Y."/>
        </authorList>
    </citation>
    <scope>NUCLEOTIDE SEQUENCE</scope>
</reference>
<dbReference type="InterPro" id="IPR016024">
    <property type="entry name" value="ARM-type_fold"/>
</dbReference>
<dbReference type="GO" id="GO:0005769">
    <property type="term" value="C:early endosome"/>
    <property type="evidence" value="ECO:0007669"/>
    <property type="project" value="Ensembl"/>
</dbReference>
<dbReference type="GO" id="GO:0070628">
    <property type="term" value="F:proteasome binding"/>
    <property type="evidence" value="ECO:0007669"/>
    <property type="project" value="Ensembl"/>
</dbReference>
<dbReference type="GO" id="GO:0005783">
    <property type="term" value="C:endoplasmic reticulum"/>
    <property type="evidence" value="ECO:0007669"/>
    <property type="project" value="Ensembl"/>
</dbReference>
<dbReference type="GO" id="GO:0036503">
    <property type="term" value="P:ERAD pathway"/>
    <property type="evidence" value="ECO:0007669"/>
    <property type="project" value="Ensembl"/>
</dbReference>
<evidence type="ECO:0000259" key="8">
    <source>
        <dbReference type="Pfam" id="PF24492"/>
    </source>
</evidence>
<dbReference type="InterPro" id="IPR011989">
    <property type="entry name" value="ARM-like"/>
</dbReference>
<dbReference type="GeneTree" id="ENSGT00940000153612"/>
<keyword evidence="4" id="KW-0647">Proteasome</keyword>
<protein>
    <submittedName>
        <fullName evidence="9">Ecm29 proteasome adaptor and scaffold</fullName>
    </submittedName>
</protein>
<dbReference type="InterPro" id="IPR024372">
    <property type="entry name" value="Ecm29_N"/>
</dbReference>
<evidence type="ECO:0000259" key="7">
    <source>
        <dbReference type="Pfam" id="PF23702"/>
    </source>
</evidence>
<feature type="compositionally biased region" description="Basic and acidic residues" evidence="5">
    <location>
        <begin position="20"/>
        <end position="39"/>
    </location>
</feature>
<dbReference type="Pfam" id="PF12755">
    <property type="entry name" value="Vac14_Fab1_bd"/>
    <property type="match status" value="1"/>
</dbReference>
<feature type="domain" description="Proteasome adapter and scaffold protein ECM29 HEAT-repeat" evidence="8">
    <location>
        <begin position="1437"/>
        <end position="1596"/>
    </location>
</feature>
<dbReference type="FunFam" id="1.25.10.10:FF:000190">
    <property type="entry name" value="Ecm29 proteasome adaptor and scaffold"/>
    <property type="match status" value="1"/>
</dbReference>
<dbReference type="PANTHER" id="PTHR23346">
    <property type="entry name" value="TRANSLATIONAL ACTIVATOR GCN1-RELATED"/>
    <property type="match status" value="1"/>
</dbReference>
<dbReference type="GO" id="GO:0005654">
    <property type="term" value="C:nucleoplasm"/>
    <property type="evidence" value="ECO:0007669"/>
    <property type="project" value="Ensembl"/>
</dbReference>
<feature type="compositionally biased region" description="Basic residues" evidence="5">
    <location>
        <begin position="1"/>
        <end position="11"/>
    </location>
</feature>
<evidence type="ECO:0000256" key="2">
    <source>
        <dbReference type="ARBA" id="ARBA00022490"/>
    </source>
</evidence>
<comment type="subcellular location">
    <subcellularLocation>
        <location evidence="1">Cytoplasm</location>
    </subcellularLocation>
</comment>
<dbReference type="PANTHER" id="PTHR23346:SF19">
    <property type="entry name" value="PROTEASOME ADAPTER AND SCAFFOLD PROTEIN ECM29"/>
    <property type="match status" value="1"/>
</dbReference>
<dbReference type="GO" id="GO:0005771">
    <property type="term" value="C:multivesicular body"/>
    <property type="evidence" value="ECO:0007669"/>
    <property type="project" value="Ensembl"/>
</dbReference>
<feature type="region of interest" description="Disordered" evidence="5">
    <location>
        <begin position="1"/>
        <end position="119"/>
    </location>
</feature>
<dbReference type="Ensembl" id="ENSRBIT00000031786.1">
    <property type="protein sequence ID" value="ENSRBIP00000008183.1"/>
    <property type="gene ID" value="ENSRBIG00000027920.1"/>
</dbReference>
<name>A0A2K6KA99_RHIBE</name>
<reference evidence="9" key="2">
    <citation type="submission" date="2025-08" db="UniProtKB">
        <authorList>
            <consortium name="Ensembl"/>
        </authorList>
    </citation>
    <scope>IDENTIFICATION</scope>
</reference>
<dbReference type="GO" id="GO:0043248">
    <property type="term" value="P:proteasome assembly"/>
    <property type="evidence" value="ECO:0007669"/>
    <property type="project" value="InterPro"/>
</dbReference>
<evidence type="ECO:0000313" key="10">
    <source>
        <dbReference type="Proteomes" id="UP000233180"/>
    </source>
</evidence>
<dbReference type="Gene3D" id="1.25.10.10">
    <property type="entry name" value="Leucine-rich Repeat Variant"/>
    <property type="match status" value="4"/>
</dbReference>
<dbReference type="Proteomes" id="UP000233180">
    <property type="component" value="Unassembled WGS sequence"/>
</dbReference>
<dbReference type="Pfam" id="PF23731">
    <property type="entry name" value="ARM_ECM29_C"/>
    <property type="match status" value="1"/>
</dbReference>
<dbReference type="GO" id="GO:0060090">
    <property type="term" value="F:molecular adaptor activity"/>
    <property type="evidence" value="ECO:0007669"/>
    <property type="project" value="InterPro"/>
</dbReference>
<feature type="compositionally biased region" description="Low complexity" evidence="5">
    <location>
        <begin position="340"/>
        <end position="354"/>
    </location>
</feature>
<evidence type="ECO:0000313" key="9">
    <source>
        <dbReference type="Ensembl" id="ENSRBIP00000008183.1"/>
    </source>
</evidence>
<dbReference type="FunFam" id="1.25.10.10:FF:000174">
    <property type="entry name" value="Ecm29 proteasome adaptor and scaffold"/>
    <property type="match status" value="1"/>
</dbReference>
<dbReference type="InterPro" id="IPR055443">
    <property type="entry name" value="HEAT_ECM29"/>
</dbReference>
<evidence type="ECO:0000256" key="3">
    <source>
        <dbReference type="ARBA" id="ARBA00022737"/>
    </source>
</evidence>
<dbReference type="GO" id="GO:0005813">
    <property type="term" value="C:centrosome"/>
    <property type="evidence" value="ECO:0007669"/>
    <property type="project" value="Ensembl"/>
</dbReference>
<organism evidence="9 10">
    <name type="scientific">Rhinopithecus bieti</name>
    <name type="common">Black snub-nosed monkey</name>
    <name type="synonym">Pygathrix bieti</name>
    <dbReference type="NCBI Taxonomy" id="61621"/>
    <lineage>
        <taxon>Eukaryota</taxon>
        <taxon>Metazoa</taxon>
        <taxon>Chordata</taxon>
        <taxon>Craniata</taxon>
        <taxon>Vertebrata</taxon>
        <taxon>Euteleostomi</taxon>
        <taxon>Mammalia</taxon>
        <taxon>Eutheria</taxon>
        <taxon>Euarchontoglires</taxon>
        <taxon>Primates</taxon>
        <taxon>Haplorrhini</taxon>
        <taxon>Catarrhini</taxon>
        <taxon>Cercopithecidae</taxon>
        <taxon>Colobinae</taxon>
        <taxon>Rhinopithecus</taxon>
    </lineage>
</organism>
<evidence type="ECO:0000256" key="4">
    <source>
        <dbReference type="ARBA" id="ARBA00022942"/>
    </source>
</evidence>
<keyword evidence="2" id="KW-0963">Cytoplasm</keyword>
<dbReference type="GO" id="GO:0000502">
    <property type="term" value="C:proteasome complex"/>
    <property type="evidence" value="ECO:0007669"/>
    <property type="project" value="UniProtKB-KW"/>
</dbReference>
<dbReference type="Pfam" id="PF13001">
    <property type="entry name" value="ECM29_N"/>
    <property type="match status" value="1"/>
</dbReference>
<reference evidence="9" key="3">
    <citation type="submission" date="2025-09" db="UniProtKB">
        <authorList>
            <consortium name="Ensembl"/>
        </authorList>
    </citation>
    <scope>IDENTIFICATION</scope>
</reference>
<feature type="domain" description="Proteasome component Ecm29 N-terminal" evidence="6">
    <location>
        <begin position="163"/>
        <end position="669"/>
    </location>
</feature>
<evidence type="ECO:0000256" key="1">
    <source>
        <dbReference type="ARBA" id="ARBA00004496"/>
    </source>
</evidence>
<feature type="domain" description="ECM29 ARM-like repeats" evidence="7">
    <location>
        <begin position="753"/>
        <end position="968"/>
    </location>
</feature>
<sequence length="1967" mass="217813">MTSRTKRRQKVKMSISKINHSRDRKERRVSEQNLKDVAVRGRCGAGTRPVLSQRRGREVRREAQGGASSRRLRARLYFSESTSLPLDRRQRGPARPSPSRTAARGSRGPAPLTSPRRVSEARAGAAVGWLCPRAGAVRPGRPHRPPRAESARGAAVGQSWLTLERVFLRLGHAETDEQLQNIISKFLPPVLLKLSSTQEGVRKKVMELLVHLNKRIKSRPKIQLPVETLLVQYQDPAAVSFVTNFTIIYVKMGYPRLPVEKQCELAPTLLTAMEGKPQPQQDSLMHLLIPTLFHMKYPVESSKSASPFNLAEKPKTVQLLLDFMLDVLLMPYGYVLNESQSRQNSSSAQGSSSNSGGGSGIPQPPPGMSFYAAKRVIGDNPWTPEQLEQCKLGIVKFIEAEQVPELEAVLHLVIASSDTRHSVATAADLELKSKQSLIDWNNPAIVNKMYKVYLGDIPLKTKEGAVLKPELKRDPVSTRVKLKIVPHLLRSRQAAETFPANIQVVYDGLFGTNTNSKLRTLSLQFVHHICITCPEIKIKPLGPMLLNGLTKLINEYKEDPKLLSMAYSAVGKLSSRMPHLFTKDIALVQQLFEALCKEEPETRLAIQEALSMMVGAYSTLEGAQRTLMEALVASYLIKPEVQVRQVAVKFASTVFPSDHIPSRYLLLLAAGDPREEVHGEAQRVLRCLPGRNRKESTSEQMPSFPEMVYYIQEKASHRMKTPVKYMTGTTVLPFNPAAFGEIVLYLRMCLAHSAGVVPTSQSLADMQDHAPAIGRYIRTLMSGGQTAPSSSSNKSGETNPVQIYIGLLQQLLAGVGGLPVMYCLLEAVSVYPEKLATKFVDKTEWIKSLMNSSKEEMRELAALFYSVVVSTVSGNELKSMIEQLIKTTKDNHSPEIQHGSLLALGFTVGRYLAKKKMRMAEQQDLERNADTLPDQEELIQSATETIGSFLDSTSPLLAIAACTALGEIGRNGPLPIPSEGSGFTKLHLVESLLSRIPSSKETNKMKERAIQTLGYFPVGDGDFPHQKLLLQGLMDSVEAKQIELQFTIGEAITSAAIGTSSVAARDAWLVTEEEYTPPAGAKVNDVVPWVLDVILNKHIISPNPHVRQAACIWLLSLVRKLNTHKEVKSHLKEIQSAFVSVLSENDELSQDVASKGLGLVYELGNEQDQQELVSTLVETLMTGKRVKHEVSGETVVFQGGALGKTPDGQGLSTYKELCSLASDLSQPDLVYKFMNLANHHAMWNSRKGAAFGFNVIATRAGEQLAPFLPQLVPRLYRYQFDPNLGIRQAMTSIWNALVTDKSMVDKYLKEILQDLVKNLTSNMWRVRESSCLALNDLLRGRPLDDIIDKLPEIWETLFRVQDDIKESVRKAAELALKTLSKVCVKMCDPAKGAAGQRTIAALLPCLLDKGMMSPVTEVRALSINTLVKISKSAGAMLKPHAPKLIPALLESLSVLEPQVLNYLSLRATEQEKAAMDSARLSAAKSSPMMETINMCLQYLDVSVLGELVPRLCELIRSGVGLGTKGGCASVIVSLTTQCPQDLTPYSGKLMSALLSGLTDRNSVIQKSCAFAMGHLVRTSRDSSTEKLLQKLSGWYMEKEEPIYKTSCALTIHAIGRYRKSEKEECNLWTEVWQENVPGSFGGIRLYLQELITITQKALQSQSWKMKAQGAIAMASIAKQTSSLVPPYLGMILTALLQGLAGRTWAGKEELLKAIACVVTACSAELEKSVPNQPSTNEILQAVLKECSKENLKYKIVAISCAADVLKATKEDRFQEFSDIVIPLIKKNSFESSGVQTTKNEDENEKEKELQLEYLLGAFESLGKAWPRNAETQRCYRQELCKLMCERLKLSTWKVQLGVLQSMNAFFQGLMLLEEEYADPEALAEILLETCKSITYSLENKTYSSVRTEALSVVELLLKKLEESKQWECLTSECRVLLIESLATMEPDSRPELQEKAALLKKTLENLE</sequence>
<accession>A0A2K6KA99</accession>